<proteinExistence type="predicted"/>
<dbReference type="Proteomes" id="UP001212123">
    <property type="component" value="Unassembled WGS sequence"/>
</dbReference>
<evidence type="ECO:0000313" key="1">
    <source>
        <dbReference type="EMBL" id="MDB9487698.1"/>
    </source>
</evidence>
<keyword evidence="2" id="KW-1185">Reference proteome</keyword>
<comment type="caution">
    <text evidence="1">The sequence shown here is derived from an EMBL/GenBank/DDBJ whole genome shotgun (WGS) entry which is preliminary data.</text>
</comment>
<sequence>MVYQQLMTNFDDRRISASPVAKVNREDDTFGFIQARPRLSHRISSFLTNHTGDDDPIVPPS</sequence>
<evidence type="ECO:0000313" key="2">
    <source>
        <dbReference type="Proteomes" id="UP001212123"/>
    </source>
</evidence>
<reference evidence="1 2" key="1">
    <citation type="submission" date="2023-01" db="EMBL/GenBank/DDBJ databases">
        <title>Genomes from the Australian National Cyanobacteria Reference Collection.</title>
        <authorList>
            <person name="Willis A."/>
            <person name="Lee E.M.F."/>
        </authorList>
    </citation>
    <scope>NUCLEOTIDE SEQUENCE [LARGE SCALE GENOMIC DNA]</scope>
    <source>
        <strain evidence="1 2">CS-537/01</strain>
    </source>
</reference>
<gene>
    <name evidence="1" type="ORF">PN492_14270</name>
</gene>
<organism evidence="1 2">
    <name type="scientific">Dolichospermum circinale CS-537/01</name>
    <dbReference type="NCBI Taxonomy" id="3021739"/>
    <lineage>
        <taxon>Bacteria</taxon>
        <taxon>Bacillati</taxon>
        <taxon>Cyanobacteriota</taxon>
        <taxon>Cyanophyceae</taxon>
        <taxon>Nostocales</taxon>
        <taxon>Aphanizomenonaceae</taxon>
        <taxon>Dolichospermum</taxon>
        <taxon>Dolichospermum circinale</taxon>
    </lineage>
</organism>
<protein>
    <submittedName>
        <fullName evidence="1">Uncharacterized protein</fullName>
    </submittedName>
</protein>
<name>A0ABT5A6X3_9CYAN</name>
<dbReference type="RefSeq" id="WP_155963886.1">
    <property type="nucleotide sequence ID" value="NZ_JAQMTU010000083.1"/>
</dbReference>
<accession>A0ABT5A6X3</accession>
<dbReference type="EMBL" id="JAQMTU010000083">
    <property type="protein sequence ID" value="MDB9487698.1"/>
    <property type="molecule type" value="Genomic_DNA"/>
</dbReference>